<dbReference type="PANTHER" id="PTHR16038:SF4">
    <property type="entry name" value="WD REPEAT-CONTAINING PROTEIN 74"/>
    <property type="match status" value="1"/>
</dbReference>
<dbReference type="GO" id="GO:0030687">
    <property type="term" value="C:preribosome, large subunit precursor"/>
    <property type="evidence" value="ECO:0007669"/>
    <property type="project" value="TreeGrafter"/>
</dbReference>
<dbReference type="EMBL" id="GBEZ01016127">
    <property type="protein sequence ID" value="JAC70096.1"/>
    <property type="molecule type" value="Transcribed_RNA"/>
</dbReference>
<protein>
    <submittedName>
        <fullName evidence="3">Ribosome biogenesis protein NSA1</fullName>
    </submittedName>
</protein>
<dbReference type="SMART" id="SM00320">
    <property type="entry name" value="WD40"/>
    <property type="match status" value="3"/>
</dbReference>
<name>A0A061RHW0_9CHLO</name>
<dbReference type="PANTHER" id="PTHR16038">
    <property type="entry name" value="NOP SEVEN ASSOCIATED PROTEIN 1"/>
    <property type="match status" value="1"/>
</dbReference>
<sequence length="385" mass="40247">MSVENTTQTDNLPGARLFVSDELGLLKVVESPSLTDWDGCKVVKRWGEPNRSDGIRSLCLLASDDPQVPAVLAASRGKAGLEARDATTGVLLGRAACSREGAGVTAVAAFRQGESGDPTILSGDCEGQVTVHCVRQDRTGEEDGEVSALETRASWEAGRPCECLAVLGGPGLVASGGEGRELSVWDIESQERVFRAKGAKQNFLGLQDKPWVTSVAWLPDEEGRKVVVGTGFSKLRLYDLSAGHRRPVLEVAMSERTRVTSVSPLGSGRVWASNGEGKVQEWDLAANRLGGILRGPGGAVRSIAASPDGSLLASVGLDRWLRVHQTATRKQVAKLYLKQQLTGVAWAPLVGRADGGGAGAAAAETPVGAKRAAEGAAGGAKRGKP</sequence>
<gene>
    <name evidence="3" type="primary">NSA1</name>
    <name evidence="2" type="ORF">TSPGSL018_16298</name>
    <name evidence="3" type="ORF">TSPGSL018_4886</name>
</gene>
<dbReference type="AlphaFoldDB" id="A0A061RHW0"/>
<evidence type="ECO:0000313" key="3">
    <source>
        <dbReference type="EMBL" id="JAC70096.1"/>
    </source>
</evidence>
<feature type="compositionally biased region" description="Low complexity" evidence="1">
    <location>
        <begin position="360"/>
        <end position="370"/>
    </location>
</feature>
<accession>A0A061RHW0</accession>
<dbReference type="Pfam" id="PF00400">
    <property type="entry name" value="WD40"/>
    <property type="match status" value="1"/>
</dbReference>
<proteinExistence type="predicted"/>
<dbReference type="SUPFAM" id="SSF50998">
    <property type="entry name" value="Quinoprotein alcohol dehydrogenase-like"/>
    <property type="match status" value="1"/>
</dbReference>
<dbReference type="InterPro" id="IPR001680">
    <property type="entry name" value="WD40_rpt"/>
</dbReference>
<dbReference type="InterPro" id="IPR037379">
    <property type="entry name" value="WDR74/Nsa1"/>
</dbReference>
<dbReference type="InterPro" id="IPR015943">
    <property type="entry name" value="WD40/YVTN_repeat-like_dom_sf"/>
</dbReference>
<feature type="compositionally biased region" description="Gly residues" evidence="1">
    <location>
        <begin position="376"/>
        <end position="385"/>
    </location>
</feature>
<feature type="region of interest" description="Disordered" evidence="1">
    <location>
        <begin position="355"/>
        <end position="385"/>
    </location>
</feature>
<dbReference type="Gene3D" id="2.130.10.10">
    <property type="entry name" value="YVTN repeat-like/Quinoprotein amine dehydrogenase"/>
    <property type="match status" value="1"/>
</dbReference>
<dbReference type="InterPro" id="IPR011047">
    <property type="entry name" value="Quinoprotein_ADH-like_sf"/>
</dbReference>
<dbReference type="GO" id="GO:0042273">
    <property type="term" value="P:ribosomal large subunit biogenesis"/>
    <property type="evidence" value="ECO:0007669"/>
    <property type="project" value="InterPro"/>
</dbReference>
<dbReference type="GO" id="GO:0005730">
    <property type="term" value="C:nucleolus"/>
    <property type="evidence" value="ECO:0007669"/>
    <property type="project" value="InterPro"/>
</dbReference>
<evidence type="ECO:0000256" key="1">
    <source>
        <dbReference type="SAM" id="MobiDB-lite"/>
    </source>
</evidence>
<organism evidence="3">
    <name type="scientific">Tetraselmis sp. GSL018</name>
    <dbReference type="NCBI Taxonomy" id="582737"/>
    <lineage>
        <taxon>Eukaryota</taxon>
        <taxon>Viridiplantae</taxon>
        <taxon>Chlorophyta</taxon>
        <taxon>core chlorophytes</taxon>
        <taxon>Chlorodendrophyceae</taxon>
        <taxon>Chlorodendrales</taxon>
        <taxon>Chlorodendraceae</taxon>
        <taxon>Tetraselmis</taxon>
    </lineage>
</organism>
<dbReference type="EMBL" id="GBEZ01021429">
    <property type="protein sequence ID" value="JAC65317.1"/>
    <property type="molecule type" value="Transcribed_RNA"/>
</dbReference>
<evidence type="ECO:0000313" key="2">
    <source>
        <dbReference type="EMBL" id="JAC65317.1"/>
    </source>
</evidence>
<reference evidence="3" key="1">
    <citation type="submission" date="2014-05" db="EMBL/GenBank/DDBJ databases">
        <title>The transcriptome of the halophilic microalga Tetraselmis sp. GSL018 isolated from the Great Salt Lake, Utah.</title>
        <authorList>
            <person name="Jinkerson R.E."/>
            <person name="D'Adamo S."/>
            <person name="Posewitz M.C."/>
        </authorList>
    </citation>
    <scope>NUCLEOTIDE SEQUENCE</scope>
    <source>
        <strain evidence="3">GSL018</strain>
    </source>
</reference>